<dbReference type="OMA" id="ECKYSHE"/>
<dbReference type="InterPro" id="IPR000571">
    <property type="entry name" value="Znf_CCCH"/>
</dbReference>
<feature type="domain" description="C3H1-type" evidence="5">
    <location>
        <begin position="117"/>
        <end position="140"/>
    </location>
</feature>
<feature type="zinc finger region" description="C3H1-type" evidence="4">
    <location>
        <begin position="84"/>
        <end position="114"/>
    </location>
</feature>
<dbReference type="Proteomes" id="UP000002173">
    <property type="component" value="Unassembled WGS sequence"/>
</dbReference>
<reference evidence="7" key="2">
    <citation type="journal article" date="2020" name="Data Brief">
        <title>Transcriptome dataset of Babesia bovis life stages within vertebrate and invertebrate hosts.</title>
        <authorList>
            <person name="Ueti M.W."/>
            <person name="Johnson W.C."/>
            <person name="Kappmeyer L.S."/>
            <person name="Herndon D.R."/>
            <person name="Mousel M.R."/>
            <person name="Reif K.E."/>
            <person name="Taus N.S."/>
            <person name="Ifeonu O.O."/>
            <person name="Silva J.C."/>
            <person name="Suarez C.E."/>
            <person name="Brayton K.A."/>
        </authorList>
    </citation>
    <scope>NUCLEOTIDE SEQUENCE [LARGE SCALE GENOMIC DNA]</scope>
</reference>
<name>A7AT40_BABBO</name>
<feature type="domain" description="C3H1-type" evidence="5">
    <location>
        <begin position="84"/>
        <end position="114"/>
    </location>
</feature>
<keyword evidence="7" id="KW-1185">Reference proteome</keyword>
<evidence type="ECO:0000256" key="1">
    <source>
        <dbReference type="ARBA" id="ARBA00022723"/>
    </source>
</evidence>
<dbReference type="SUPFAM" id="SSF90229">
    <property type="entry name" value="CCCH zinc finger"/>
    <property type="match status" value="1"/>
</dbReference>
<dbReference type="GO" id="GO:0008270">
    <property type="term" value="F:zinc ion binding"/>
    <property type="evidence" value="ECO:0007669"/>
    <property type="project" value="UniProtKB-KW"/>
</dbReference>
<sequence length="227" mass="26602">MMKKRRRSDEAVARHRQRYNKTTRRRIINDWEIPENKDLNCPSRTVSDTPITDHRPLCKYYYRTGSCLHGSDCRFSHNCLPLTSKELKLCRYFLMGPTNCKYTAAECKYSHEPGLFLCRNNIVNGECNNLLRCKFKHIDSASITSLDDAERLQFCYNNKRFLTEMLFNRSTETYKTASDVDSATPEITDEVVSHILALKDSFLSKQPWYLQYTHLLLARDYAEDKNG</sequence>
<accession>A7AT40</accession>
<dbReference type="eggNOG" id="KOG1040">
    <property type="taxonomic scope" value="Eukaryota"/>
</dbReference>
<feature type="zinc finger region" description="C3H1-type" evidence="4">
    <location>
        <begin position="117"/>
        <end position="140"/>
    </location>
</feature>
<dbReference type="STRING" id="5865.A7AT40"/>
<reference evidence="6 7" key="1">
    <citation type="journal article" date="2007" name="PLoS Pathog.">
        <title>Genome sequence of Babesia bovis and comparative analysis of apicomplexan hemoprotozoa.</title>
        <authorList>
            <person name="Brayton K.A."/>
            <person name="Lau A.O.T."/>
            <person name="Herndon D.R."/>
            <person name="Hannick L."/>
            <person name="Kappmeyer L.S."/>
            <person name="Berens S.J."/>
            <person name="Bidwell S.L."/>
            <person name="Brown W.C."/>
            <person name="Crabtree J."/>
            <person name="Fadrosh D."/>
            <person name="Feldblum T."/>
            <person name="Forberger H.A."/>
            <person name="Haas B.J."/>
            <person name="Howell J.M."/>
            <person name="Khouri H."/>
            <person name="Koo H."/>
            <person name="Mann D.J."/>
            <person name="Norimine J."/>
            <person name="Paulsen I.T."/>
            <person name="Radune D."/>
            <person name="Ren Q."/>
            <person name="Smith R.K. Jr."/>
            <person name="Suarez C.E."/>
            <person name="White O."/>
            <person name="Wortman J.R."/>
            <person name="Knowles D.P. Jr."/>
            <person name="McElwain T.F."/>
            <person name="Nene V.M."/>
        </authorList>
    </citation>
    <scope>NUCLEOTIDE SEQUENCE [LARGE SCALE GENOMIC DNA]</scope>
    <source>
        <strain evidence="6">T2Bo</strain>
    </source>
</reference>
<evidence type="ECO:0000259" key="5">
    <source>
        <dbReference type="PROSITE" id="PS50103"/>
    </source>
</evidence>
<keyword evidence="2 4" id="KW-0863">Zinc-finger</keyword>
<gene>
    <name evidence="6" type="ORF">BBOV_II001430</name>
</gene>
<dbReference type="KEGG" id="bbo:BBOV_II001430"/>
<dbReference type="InParanoid" id="A7AT40"/>
<dbReference type="EMBL" id="AAXT01000003">
    <property type="protein sequence ID" value="EDO06101.1"/>
    <property type="molecule type" value="Genomic_DNA"/>
</dbReference>
<dbReference type="InterPro" id="IPR036855">
    <property type="entry name" value="Znf_CCCH_sf"/>
</dbReference>
<feature type="zinc finger region" description="C3H1-type" evidence="4">
    <location>
        <begin position="52"/>
        <end position="80"/>
    </location>
</feature>
<evidence type="ECO:0000256" key="2">
    <source>
        <dbReference type="ARBA" id="ARBA00022771"/>
    </source>
</evidence>
<dbReference type="VEuPathDB" id="PiroplasmaDB:BBOV_II001430"/>
<dbReference type="Gene3D" id="2.30.30.1190">
    <property type="match status" value="1"/>
</dbReference>
<dbReference type="GeneID" id="5477895"/>
<dbReference type="AlphaFoldDB" id="A7AT40"/>
<dbReference type="RefSeq" id="XP_001609669.1">
    <property type="nucleotide sequence ID" value="XM_001609619.1"/>
</dbReference>
<organism evidence="6 7">
    <name type="scientific">Babesia bovis</name>
    <dbReference type="NCBI Taxonomy" id="5865"/>
    <lineage>
        <taxon>Eukaryota</taxon>
        <taxon>Sar</taxon>
        <taxon>Alveolata</taxon>
        <taxon>Apicomplexa</taxon>
        <taxon>Aconoidasida</taxon>
        <taxon>Piroplasmida</taxon>
        <taxon>Babesiidae</taxon>
        <taxon>Babesia</taxon>
    </lineage>
</organism>
<evidence type="ECO:0000313" key="6">
    <source>
        <dbReference type="EMBL" id="EDO06101.1"/>
    </source>
</evidence>
<evidence type="ECO:0000256" key="4">
    <source>
        <dbReference type="PROSITE-ProRule" id="PRU00723"/>
    </source>
</evidence>
<dbReference type="Gene3D" id="4.10.1000.10">
    <property type="entry name" value="Zinc finger, CCCH-type"/>
    <property type="match status" value="1"/>
</dbReference>
<proteinExistence type="predicted"/>
<protein>
    <recommendedName>
        <fullName evidence="5">C3H1-type domain-containing protein</fullName>
    </recommendedName>
</protein>
<reference evidence="7" key="3">
    <citation type="journal article" date="2021" name="Int. J. Parasitol.">
        <title>Comparative analysis of gene expression between Babesia bovis blood stages and kinetes allowed by improved genome annotation.</title>
        <authorList>
            <person name="Ueti M.W."/>
            <person name="Johnson W.C."/>
            <person name="Kappmeyer L.S."/>
            <person name="Herndon D.R."/>
            <person name="Mousel M.R."/>
            <person name="Reif K.E."/>
            <person name="Taus N.S."/>
            <person name="Ifeonu O.O."/>
            <person name="Silva J.C."/>
            <person name="Suarez C.E."/>
            <person name="Brayton K.A."/>
        </authorList>
    </citation>
    <scope>NUCLEOTIDE SEQUENCE [LARGE SCALE GENOMIC DNA]</scope>
</reference>
<dbReference type="SMART" id="SM00356">
    <property type="entry name" value="ZnF_C3H1"/>
    <property type="match status" value="3"/>
</dbReference>
<evidence type="ECO:0000256" key="3">
    <source>
        <dbReference type="ARBA" id="ARBA00022833"/>
    </source>
</evidence>
<dbReference type="PROSITE" id="PS50103">
    <property type="entry name" value="ZF_C3H1"/>
    <property type="match status" value="3"/>
</dbReference>
<comment type="caution">
    <text evidence="6">The sequence shown here is derived from an EMBL/GenBank/DDBJ whole genome shotgun (WGS) entry which is preliminary data.</text>
</comment>
<keyword evidence="1 4" id="KW-0479">Metal-binding</keyword>
<evidence type="ECO:0000313" key="7">
    <source>
        <dbReference type="Proteomes" id="UP000002173"/>
    </source>
</evidence>
<keyword evidence="3 4" id="KW-0862">Zinc</keyword>
<dbReference type="Pfam" id="PF00642">
    <property type="entry name" value="zf-CCCH"/>
    <property type="match status" value="1"/>
</dbReference>
<feature type="domain" description="C3H1-type" evidence="5">
    <location>
        <begin position="52"/>
        <end position="80"/>
    </location>
</feature>